<dbReference type="SUPFAM" id="SSF56645">
    <property type="entry name" value="Acyl-CoA dehydrogenase NM domain-like"/>
    <property type="match status" value="1"/>
</dbReference>
<dbReference type="GO" id="GO:0050660">
    <property type="term" value="F:flavin adenine dinucleotide binding"/>
    <property type="evidence" value="ECO:0007669"/>
    <property type="project" value="InterPro"/>
</dbReference>
<evidence type="ECO:0000256" key="1">
    <source>
        <dbReference type="ARBA" id="ARBA00001974"/>
    </source>
</evidence>
<dbReference type="Pfam" id="PF02771">
    <property type="entry name" value="Acyl-CoA_dh_N"/>
    <property type="match status" value="1"/>
</dbReference>
<dbReference type="InterPro" id="IPR009100">
    <property type="entry name" value="AcylCoA_DH/oxidase_NM_dom_sf"/>
</dbReference>
<feature type="region of interest" description="Disordered" evidence="6">
    <location>
        <begin position="1"/>
        <end position="24"/>
    </location>
</feature>
<dbReference type="GO" id="GO:0003995">
    <property type="term" value="F:acyl-CoA dehydrogenase activity"/>
    <property type="evidence" value="ECO:0007669"/>
    <property type="project" value="TreeGrafter"/>
</dbReference>
<dbReference type="InterPro" id="IPR013786">
    <property type="entry name" value="AcylCoA_DH/ox_N"/>
</dbReference>
<comment type="cofactor">
    <cofactor evidence="1 5">
        <name>FAD</name>
        <dbReference type="ChEBI" id="CHEBI:57692"/>
    </cofactor>
</comment>
<dbReference type="InterPro" id="IPR036250">
    <property type="entry name" value="AcylCo_DH-like_C"/>
</dbReference>
<dbReference type="PANTHER" id="PTHR43884:SF12">
    <property type="entry name" value="ISOVALERYL-COA DEHYDROGENASE, MITOCHONDRIAL-RELATED"/>
    <property type="match status" value="1"/>
</dbReference>
<organism evidence="10 11">
    <name type="scientific">Candidatus Segetimicrobium genomatis</name>
    <dbReference type="NCBI Taxonomy" id="2569760"/>
    <lineage>
        <taxon>Bacteria</taxon>
        <taxon>Bacillati</taxon>
        <taxon>Candidatus Sysuimicrobiota</taxon>
        <taxon>Candidatus Sysuimicrobiia</taxon>
        <taxon>Candidatus Sysuimicrobiales</taxon>
        <taxon>Candidatus Segetimicrobiaceae</taxon>
        <taxon>Candidatus Segetimicrobium</taxon>
    </lineage>
</organism>
<gene>
    <name evidence="10" type="ORF">E6H00_06690</name>
</gene>
<keyword evidence="4 5" id="KW-0274">FAD</keyword>
<feature type="domain" description="Acyl-CoA dehydrogenase/oxidase N-terminal" evidence="9">
    <location>
        <begin position="22"/>
        <end position="130"/>
    </location>
</feature>
<dbReference type="InterPro" id="IPR046373">
    <property type="entry name" value="Acyl-CoA_Oxase/DH_mid-dom_sf"/>
</dbReference>
<feature type="domain" description="Acyl-CoA oxidase/dehydrogenase middle" evidence="8">
    <location>
        <begin position="135"/>
        <end position="218"/>
    </location>
</feature>
<dbReference type="Gene3D" id="1.10.540.10">
    <property type="entry name" value="Acyl-CoA dehydrogenase/oxidase, N-terminal domain"/>
    <property type="match status" value="1"/>
</dbReference>
<dbReference type="SUPFAM" id="SSF47203">
    <property type="entry name" value="Acyl-CoA dehydrogenase C-terminal domain-like"/>
    <property type="match status" value="1"/>
</dbReference>
<dbReference type="InterPro" id="IPR009075">
    <property type="entry name" value="AcylCo_DH/oxidase_C"/>
</dbReference>
<evidence type="ECO:0000256" key="2">
    <source>
        <dbReference type="ARBA" id="ARBA00009347"/>
    </source>
</evidence>
<sequence length="400" mass="44169">MTKGVTTMPELRSEAGPSDPEGRQAIRENVRRLCRKFPDEYWRAVDKAGEYPAAFVDALTASGYLAALIPEAYGGSGLGLTEASIILEEINRSGASAGACHAQMYTMGTLLRWGSDEQKGRYLPRIARGELRLQAFAVTEAASGSETTRIQTTAVRRGDRYLVNGQKVFISRVKQSDLMMLLARTTPYDELTDKTQGLSVFLVDLRDVHGKLDVQPLELMLNHHSNVVFFEDVEVPSENLIGEEGRGFRYIIDGWNAERILLAAEAIGDGRWFIDRAAAYGRERVVFGRPIGANQGIQFPIAQAFAHVEAADLMRFHAAARFDREEPCGAEANMAKLLASDAAWEAANVCLTTFGGYGFARDYDVERKFRETRLFSVAPVSNNLVLAFLGNKVLGLPKSY</sequence>
<evidence type="ECO:0000256" key="4">
    <source>
        <dbReference type="ARBA" id="ARBA00022827"/>
    </source>
</evidence>
<dbReference type="PANTHER" id="PTHR43884">
    <property type="entry name" value="ACYL-COA DEHYDROGENASE"/>
    <property type="match status" value="1"/>
</dbReference>
<dbReference type="FunFam" id="1.20.140.10:FF:000012">
    <property type="entry name" value="Acyl-CoA dehydrogenase fadE12"/>
    <property type="match status" value="1"/>
</dbReference>
<evidence type="ECO:0000259" key="8">
    <source>
        <dbReference type="Pfam" id="PF02770"/>
    </source>
</evidence>
<dbReference type="Pfam" id="PF02770">
    <property type="entry name" value="Acyl-CoA_dh_M"/>
    <property type="match status" value="1"/>
</dbReference>
<evidence type="ECO:0000313" key="11">
    <source>
        <dbReference type="Proteomes" id="UP000318509"/>
    </source>
</evidence>
<name>A0A537K4M3_9BACT</name>
<comment type="similarity">
    <text evidence="2 5">Belongs to the acyl-CoA dehydrogenase family.</text>
</comment>
<evidence type="ECO:0000256" key="5">
    <source>
        <dbReference type="RuleBase" id="RU362125"/>
    </source>
</evidence>
<evidence type="ECO:0000259" key="9">
    <source>
        <dbReference type="Pfam" id="PF02771"/>
    </source>
</evidence>
<dbReference type="EMBL" id="VBAK01000112">
    <property type="protein sequence ID" value="TMI90462.1"/>
    <property type="molecule type" value="Genomic_DNA"/>
</dbReference>
<dbReference type="PIRSF" id="PIRSF016578">
    <property type="entry name" value="HsaA"/>
    <property type="match status" value="1"/>
</dbReference>
<dbReference type="InterPro" id="IPR037069">
    <property type="entry name" value="AcylCoA_DH/ox_N_sf"/>
</dbReference>
<feature type="domain" description="Acyl-CoA dehydrogenase/oxidase C-terminal" evidence="7">
    <location>
        <begin position="245"/>
        <end position="377"/>
    </location>
</feature>
<evidence type="ECO:0000259" key="7">
    <source>
        <dbReference type="Pfam" id="PF00441"/>
    </source>
</evidence>
<comment type="caution">
    <text evidence="10">The sequence shown here is derived from an EMBL/GenBank/DDBJ whole genome shotgun (WGS) entry which is preliminary data.</text>
</comment>
<dbReference type="Proteomes" id="UP000318509">
    <property type="component" value="Unassembled WGS sequence"/>
</dbReference>
<dbReference type="FunFam" id="1.10.540.10:FF:000013">
    <property type="entry name" value="Acyl-CoA dehydrogenase"/>
    <property type="match status" value="1"/>
</dbReference>
<dbReference type="Gene3D" id="1.20.140.10">
    <property type="entry name" value="Butyryl-CoA Dehydrogenase, subunit A, domain 3"/>
    <property type="match status" value="1"/>
</dbReference>
<keyword evidence="3 5" id="KW-0285">Flavoprotein</keyword>
<reference evidence="10 11" key="1">
    <citation type="journal article" date="2019" name="Nat. Microbiol.">
        <title>Mediterranean grassland soil C-N compound turnover is dependent on rainfall and depth, and is mediated by genomically divergent microorganisms.</title>
        <authorList>
            <person name="Diamond S."/>
            <person name="Andeer P.F."/>
            <person name="Li Z."/>
            <person name="Crits-Christoph A."/>
            <person name="Burstein D."/>
            <person name="Anantharaman K."/>
            <person name="Lane K.R."/>
            <person name="Thomas B.C."/>
            <person name="Pan C."/>
            <person name="Northen T.R."/>
            <person name="Banfield J.F."/>
        </authorList>
    </citation>
    <scope>NUCLEOTIDE SEQUENCE [LARGE SCALE GENOMIC DNA]</scope>
    <source>
        <strain evidence="10">NP_3</strain>
    </source>
</reference>
<dbReference type="AlphaFoldDB" id="A0A537K4M3"/>
<keyword evidence="5" id="KW-0560">Oxidoreductase</keyword>
<dbReference type="Pfam" id="PF00441">
    <property type="entry name" value="Acyl-CoA_dh_1"/>
    <property type="match status" value="1"/>
</dbReference>
<protein>
    <submittedName>
        <fullName evidence="10">Acyl-CoA dehydrogenase</fullName>
    </submittedName>
</protein>
<accession>A0A537K4M3</accession>
<evidence type="ECO:0000313" key="10">
    <source>
        <dbReference type="EMBL" id="TMI90462.1"/>
    </source>
</evidence>
<proteinExistence type="inferred from homology"/>
<evidence type="ECO:0000256" key="3">
    <source>
        <dbReference type="ARBA" id="ARBA00022630"/>
    </source>
</evidence>
<dbReference type="Gene3D" id="2.40.110.10">
    <property type="entry name" value="Butyryl-CoA Dehydrogenase, subunit A, domain 2"/>
    <property type="match status" value="1"/>
</dbReference>
<dbReference type="InterPro" id="IPR006091">
    <property type="entry name" value="Acyl-CoA_Oxase/DH_mid-dom"/>
</dbReference>
<evidence type="ECO:0000256" key="6">
    <source>
        <dbReference type="SAM" id="MobiDB-lite"/>
    </source>
</evidence>